<dbReference type="Proteomes" id="UP000028725">
    <property type="component" value="Unassembled WGS sequence"/>
</dbReference>
<dbReference type="STRING" id="394096.DB31_1150"/>
<name>A0A085WEH2_9BACT</name>
<sequence length="921" mass="100978">MDVPEASVSPAPSKASRLELQPGETPVAMAVWPLGPEVAVSVRSADGASRLVFWRVGEAKPSGAWQAPAGTSLEAVAWHPASRKVFVLTHQGRRWGISALEPVKGGTFRSQEVHSTDRELKGLIVGPRPFAFYQGQQVRDFRLFFGVRYGSGFGIHTLMEKGSREYLVLGPAKQALPARGMDEYEVPQPIDVPSALPLAVHPSGRRLLYAEEAGRVRLAYYAPGWQAMEQEALPGTAVAFLPNGLGQLLWEPGKPGAQAQVSLEPKPRLLAQSQSFLVPPALTADGRGLVGVVGGERPALIFEPVQLPLADVSNAWLAVKSKAELEKFGRYAGAFVPTKNAQLYSLYEEELYHDDSTQSVPYLVTTDAFWELFAAAYEGSFILAERYEAMPRFWEFVRAATPALKKADAKWGAVFTALESLRAEKTPSNPEAKKILAAKGTEPSPALGESFDYSELKPRGHYTASDDLKRYFQAMHYLTTVSKQLDVKALEALPAPAQALAQAWISAYEGYIAPARSPLIWSKGAFTPPPYLRNPGTNPVLFPLSWGFDNEAMFTDVFHCATPLAERIQGPPRQGAKVDPQLLEATARCPERAPGPMVPRLLPSGLDVAAAMGSQWARGKMAQELEQFPPLGKALDALNTRFSQHLAAQGPANLYDRWLRALALQWADDVAPPPGVDGELWKAKRLQTGLASWATLRHATVLVNERSAAELGAGGEFEEIFPEQPRGYVEPDPRTFEAIAQLFEASAETFRRASAGLGARKFDSPMEQDREQVREGVLKRLASSAAAARSFKAMAEKQLRGEALKPQEYDQILYVGRNFEHNYLVFKSLGNPKLALSEPTPLPKIADVADGGPKPLLHAAVGTPLEWKLVVPHLGRRQVVRGAVYSYYELINDEPLSDAEWQQREARTPRPSWLTPFIAKP</sequence>
<keyword evidence="2" id="KW-1185">Reference proteome</keyword>
<dbReference type="SMART" id="SM01325">
    <property type="entry name" value="DUF3160"/>
    <property type="match status" value="1"/>
</dbReference>
<dbReference type="AlphaFoldDB" id="A0A085WEH2"/>
<dbReference type="SUPFAM" id="SSF50969">
    <property type="entry name" value="YVTN repeat-like/Quinoprotein amine dehydrogenase"/>
    <property type="match status" value="1"/>
</dbReference>
<evidence type="ECO:0000313" key="1">
    <source>
        <dbReference type="EMBL" id="KFE66085.1"/>
    </source>
</evidence>
<accession>A0A085WEH2</accession>
<reference evidence="1 2" key="1">
    <citation type="submission" date="2014-04" db="EMBL/GenBank/DDBJ databases">
        <title>Genome assembly of Hyalangium minutum DSM 14724.</title>
        <authorList>
            <person name="Sharma G."/>
            <person name="Subramanian S."/>
        </authorList>
    </citation>
    <scope>NUCLEOTIDE SEQUENCE [LARGE SCALE GENOMIC DNA]</scope>
    <source>
        <strain evidence="1 2">DSM 14724</strain>
    </source>
</reference>
<gene>
    <name evidence="1" type="ORF">DB31_1150</name>
</gene>
<proteinExistence type="predicted"/>
<evidence type="ECO:0000313" key="2">
    <source>
        <dbReference type="Proteomes" id="UP000028725"/>
    </source>
</evidence>
<dbReference type="InterPro" id="IPR022601">
    <property type="entry name" value="DUF3160"/>
</dbReference>
<dbReference type="Pfam" id="PF11369">
    <property type="entry name" value="DUF3160"/>
    <property type="match status" value="2"/>
</dbReference>
<dbReference type="InterPro" id="IPR011044">
    <property type="entry name" value="Quino_amine_DH_bsu"/>
</dbReference>
<comment type="caution">
    <text evidence="1">The sequence shown here is derived from an EMBL/GenBank/DDBJ whole genome shotgun (WGS) entry which is preliminary data.</text>
</comment>
<organism evidence="1 2">
    <name type="scientific">Hyalangium minutum</name>
    <dbReference type="NCBI Taxonomy" id="394096"/>
    <lineage>
        <taxon>Bacteria</taxon>
        <taxon>Pseudomonadati</taxon>
        <taxon>Myxococcota</taxon>
        <taxon>Myxococcia</taxon>
        <taxon>Myxococcales</taxon>
        <taxon>Cystobacterineae</taxon>
        <taxon>Archangiaceae</taxon>
        <taxon>Hyalangium</taxon>
    </lineage>
</organism>
<dbReference type="OrthoDB" id="222260at2"/>
<protein>
    <submittedName>
        <fullName evidence="1">Uncharacterized protein</fullName>
    </submittedName>
</protein>
<dbReference type="RefSeq" id="WP_044192726.1">
    <property type="nucleotide sequence ID" value="NZ_JMCB01000011.1"/>
</dbReference>
<dbReference type="EMBL" id="JMCB01000011">
    <property type="protein sequence ID" value="KFE66085.1"/>
    <property type="molecule type" value="Genomic_DNA"/>
</dbReference>